<sequence length="57" mass="6007">MIVQAASRSLRDASRDRDREATLLERGKEVDHAAVNRWGLASPLSAACAGSASLVVA</sequence>
<dbReference type="EMBL" id="FOTK01000031">
    <property type="protein sequence ID" value="SFM43654.1"/>
    <property type="molecule type" value="Genomic_DNA"/>
</dbReference>
<name>A0A1I4QUB3_9HYPH</name>
<reference evidence="2" key="1">
    <citation type="submission" date="2016-10" db="EMBL/GenBank/DDBJ databases">
        <authorList>
            <person name="Varghese N."/>
            <person name="Submissions S."/>
        </authorList>
    </citation>
    <scope>NUCLEOTIDE SEQUENCE [LARGE SCALE GENOMIC DNA]</scope>
    <source>
        <strain evidence="2">BL36</strain>
    </source>
</reference>
<dbReference type="AlphaFoldDB" id="A0A1I4QUB3"/>
<accession>A0A1I4QUB3</accession>
<proteinExistence type="predicted"/>
<protein>
    <submittedName>
        <fullName evidence="1">Uncharacterized protein</fullName>
    </submittedName>
</protein>
<organism evidence="1 2">
    <name type="scientific">Methylobacterium pseudosasicola</name>
    <dbReference type="NCBI Taxonomy" id="582667"/>
    <lineage>
        <taxon>Bacteria</taxon>
        <taxon>Pseudomonadati</taxon>
        <taxon>Pseudomonadota</taxon>
        <taxon>Alphaproteobacteria</taxon>
        <taxon>Hyphomicrobiales</taxon>
        <taxon>Methylobacteriaceae</taxon>
        <taxon>Methylobacterium</taxon>
    </lineage>
</organism>
<keyword evidence="2" id="KW-1185">Reference proteome</keyword>
<dbReference type="Proteomes" id="UP000199048">
    <property type="component" value="Unassembled WGS sequence"/>
</dbReference>
<evidence type="ECO:0000313" key="1">
    <source>
        <dbReference type="EMBL" id="SFM43654.1"/>
    </source>
</evidence>
<gene>
    <name evidence="1" type="ORF">SAMN05192568_103144</name>
</gene>
<evidence type="ECO:0000313" key="2">
    <source>
        <dbReference type="Proteomes" id="UP000199048"/>
    </source>
</evidence>